<feature type="non-terminal residue" evidence="2">
    <location>
        <position position="33"/>
    </location>
</feature>
<dbReference type="OrthoDB" id="158672at2759"/>
<evidence type="ECO:0000313" key="2">
    <source>
        <dbReference type="EMBL" id="CAF4070323.1"/>
    </source>
</evidence>
<dbReference type="Pfam" id="PF00122">
    <property type="entry name" value="E1-E2_ATPase"/>
    <property type="match status" value="1"/>
</dbReference>
<evidence type="ECO:0000259" key="1">
    <source>
        <dbReference type="Pfam" id="PF00122"/>
    </source>
</evidence>
<organism evidence="2 3">
    <name type="scientific">Didymodactylos carnosus</name>
    <dbReference type="NCBI Taxonomy" id="1234261"/>
    <lineage>
        <taxon>Eukaryota</taxon>
        <taxon>Metazoa</taxon>
        <taxon>Spiralia</taxon>
        <taxon>Gnathifera</taxon>
        <taxon>Rotifera</taxon>
        <taxon>Eurotatoria</taxon>
        <taxon>Bdelloidea</taxon>
        <taxon>Philodinida</taxon>
        <taxon>Philodinidae</taxon>
        <taxon>Didymodactylos</taxon>
    </lineage>
</organism>
<dbReference type="InterPro" id="IPR008250">
    <property type="entry name" value="ATPase_P-typ_transduc_dom_A_sf"/>
</dbReference>
<name>A0A8S2PTD7_9BILA</name>
<dbReference type="InterPro" id="IPR059000">
    <property type="entry name" value="ATPase_P-type_domA"/>
</dbReference>
<dbReference type="SUPFAM" id="SSF81653">
    <property type="entry name" value="Calcium ATPase, transduction domain A"/>
    <property type="match status" value="1"/>
</dbReference>
<feature type="domain" description="P-type ATPase A" evidence="1">
    <location>
        <begin position="2"/>
        <end position="33"/>
    </location>
</feature>
<reference evidence="2" key="1">
    <citation type="submission" date="2021-02" db="EMBL/GenBank/DDBJ databases">
        <authorList>
            <person name="Nowell W R."/>
        </authorList>
    </citation>
    <scope>NUCLEOTIDE SEQUENCE</scope>
</reference>
<proteinExistence type="predicted"/>
<sequence length="33" mass="3602">QALAIRNGEKRNLRAEDLVVGDLVEVKAGDRVP</sequence>
<protein>
    <recommendedName>
        <fullName evidence="1">P-type ATPase A domain-containing protein</fullName>
    </recommendedName>
</protein>
<gene>
    <name evidence="2" type="ORF">SRO942_LOCUS27711</name>
</gene>
<dbReference type="Proteomes" id="UP000681722">
    <property type="component" value="Unassembled WGS sequence"/>
</dbReference>
<dbReference type="Gene3D" id="2.70.150.10">
    <property type="entry name" value="Calcium-transporting ATPase, cytoplasmic transduction domain A"/>
    <property type="match status" value="1"/>
</dbReference>
<accession>A0A8S2PTD7</accession>
<dbReference type="EMBL" id="CAJOBC010026277">
    <property type="protein sequence ID" value="CAF4070323.1"/>
    <property type="molecule type" value="Genomic_DNA"/>
</dbReference>
<comment type="caution">
    <text evidence="2">The sequence shown here is derived from an EMBL/GenBank/DDBJ whole genome shotgun (WGS) entry which is preliminary data.</text>
</comment>
<dbReference type="AlphaFoldDB" id="A0A8S2PTD7"/>
<evidence type="ECO:0000313" key="3">
    <source>
        <dbReference type="Proteomes" id="UP000681722"/>
    </source>
</evidence>
<feature type="non-terminal residue" evidence="2">
    <location>
        <position position="1"/>
    </location>
</feature>